<sequence length="129" mass="14300">MKKTIAWGSIITPFVLGIYFLFGGYNALAMGPHGHGPDSMMPRGDFGGGRMIDGPHHGGGIPLLGFLIFLIIGIVIVVFLMKWLRKKSQASSMQQLINTSLMSTHKPMNQNETILDQWEKNLTTKKEND</sequence>
<evidence type="ECO:0000256" key="1">
    <source>
        <dbReference type="SAM" id="Phobius"/>
    </source>
</evidence>
<evidence type="ECO:0000313" key="3">
    <source>
        <dbReference type="Proteomes" id="UP001232245"/>
    </source>
</evidence>
<evidence type="ECO:0000313" key="2">
    <source>
        <dbReference type="EMBL" id="MDQ0224023.1"/>
    </source>
</evidence>
<accession>A0ABT9YVK1</accession>
<keyword evidence="1" id="KW-0472">Membrane</keyword>
<name>A0ABT9YVK1_9BACI</name>
<keyword evidence="1" id="KW-0812">Transmembrane</keyword>
<feature type="transmembrane region" description="Helical" evidence="1">
    <location>
        <begin position="7"/>
        <end position="28"/>
    </location>
</feature>
<dbReference type="RefSeq" id="WP_095298492.1">
    <property type="nucleotide sequence ID" value="NZ_CADEPK010000120.1"/>
</dbReference>
<organism evidence="2 3">
    <name type="scientific">Metabacillus niabensis</name>
    <dbReference type="NCBI Taxonomy" id="324854"/>
    <lineage>
        <taxon>Bacteria</taxon>
        <taxon>Bacillati</taxon>
        <taxon>Bacillota</taxon>
        <taxon>Bacilli</taxon>
        <taxon>Bacillales</taxon>
        <taxon>Bacillaceae</taxon>
        <taxon>Metabacillus</taxon>
    </lineage>
</organism>
<feature type="transmembrane region" description="Helical" evidence="1">
    <location>
        <begin position="61"/>
        <end position="84"/>
    </location>
</feature>
<proteinExistence type="predicted"/>
<dbReference type="Proteomes" id="UP001232245">
    <property type="component" value="Unassembled WGS sequence"/>
</dbReference>
<reference evidence="2 3" key="1">
    <citation type="submission" date="2023-07" db="EMBL/GenBank/DDBJ databases">
        <title>Genomic Encyclopedia of Type Strains, Phase IV (KMG-IV): sequencing the most valuable type-strain genomes for metagenomic binning, comparative biology and taxonomic classification.</title>
        <authorList>
            <person name="Goeker M."/>
        </authorList>
    </citation>
    <scope>NUCLEOTIDE SEQUENCE [LARGE SCALE GENOMIC DNA]</scope>
    <source>
        <strain evidence="2 3">DSM 17723</strain>
    </source>
</reference>
<dbReference type="EMBL" id="JAUSTZ010000001">
    <property type="protein sequence ID" value="MDQ0224023.1"/>
    <property type="molecule type" value="Genomic_DNA"/>
</dbReference>
<gene>
    <name evidence="2" type="ORF">J2S02_000345</name>
</gene>
<protein>
    <submittedName>
        <fullName evidence="2">Uncharacterized protein</fullName>
    </submittedName>
</protein>
<comment type="caution">
    <text evidence="2">The sequence shown here is derived from an EMBL/GenBank/DDBJ whole genome shotgun (WGS) entry which is preliminary data.</text>
</comment>
<keyword evidence="1" id="KW-1133">Transmembrane helix</keyword>
<keyword evidence="3" id="KW-1185">Reference proteome</keyword>